<evidence type="ECO:0000256" key="8">
    <source>
        <dbReference type="SAM" id="MobiDB-lite"/>
    </source>
</evidence>
<dbReference type="PANTHER" id="PTHR11088:SF89">
    <property type="entry name" value="TRNA DIMETHYLALLYLTRANSFERASE"/>
    <property type="match status" value="1"/>
</dbReference>
<keyword evidence="6" id="KW-0862">Zinc</keyword>
<dbReference type="Gene3D" id="3.40.50.300">
    <property type="entry name" value="P-loop containing nucleotide triphosphate hydrolases"/>
    <property type="match status" value="1"/>
</dbReference>
<dbReference type="Proteomes" id="UP000001646">
    <property type="component" value="Unplaced"/>
</dbReference>
<feature type="domain" description="Zinc finger double-stranded RNA binding" evidence="9">
    <location>
        <begin position="303"/>
        <end position="325"/>
    </location>
</feature>
<dbReference type="Ensembl" id="ENSACAT00000037289.1">
    <property type="protein sequence ID" value="ENSACAP00000029166.1"/>
    <property type="gene ID" value="ENSACAG00000002280.4"/>
</dbReference>
<dbReference type="AlphaFoldDB" id="A0A803T1S6"/>
<gene>
    <name evidence="10" type="primary">trit1</name>
</gene>
<dbReference type="Gene3D" id="3.30.160.60">
    <property type="entry name" value="Classic Zinc Finger"/>
    <property type="match status" value="1"/>
</dbReference>
<evidence type="ECO:0000313" key="11">
    <source>
        <dbReference type="Proteomes" id="UP000001646"/>
    </source>
</evidence>
<keyword evidence="5" id="KW-0863">Zinc-finger</keyword>
<dbReference type="InterPro" id="IPR027417">
    <property type="entry name" value="P-loop_NTPase"/>
</dbReference>
<evidence type="ECO:0000256" key="1">
    <source>
        <dbReference type="ARBA" id="ARBA00005842"/>
    </source>
</evidence>
<organism evidence="10 11">
    <name type="scientific">Anolis carolinensis</name>
    <name type="common">Green anole</name>
    <name type="synonym">American chameleon</name>
    <dbReference type="NCBI Taxonomy" id="28377"/>
    <lineage>
        <taxon>Eukaryota</taxon>
        <taxon>Metazoa</taxon>
        <taxon>Chordata</taxon>
        <taxon>Craniata</taxon>
        <taxon>Vertebrata</taxon>
        <taxon>Euteleostomi</taxon>
        <taxon>Lepidosauria</taxon>
        <taxon>Squamata</taxon>
        <taxon>Bifurcata</taxon>
        <taxon>Unidentata</taxon>
        <taxon>Episquamata</taxon>
        <taxon>Toxicofera</taxon>
        <taxon>Iguania</taxon>
        <taxon>Dactyloidae</taxon>
        <taxon>Anolis</taxon>
    </lineage>
</organism>
<accession>A0A803T1S6</accession>
<comment type="similarity">
    <text evidence="1">Belongs to the IPP transferase family.</text>
</comment>
<reference evidence="10" key="3">
    <citation type="submission" date="2025-09" db="UniProtKB">
        <authorList>
            <consortium name="Ensembl"/>
        </authorList>
    </citation>
    <scope>IDENTIFICATION</scope>
</reference>
<evidence type="ECO:0000259" key="9">
    <source>
        <dbReference type="Pfam" id="PF12171"/>
    </source>
</evidence>
<evidence type="ECO:0000256" key="3">
    <source>
        <dbReference type="ARBA" id="ARBA00022723"/>
    </source>
</evidence>
<evidence type="ECO:0000256" key="2">
    <source>
        <dbReference type="ARBA" id="ARBA00022679"/>
    </source>
</evidence>
<dbReference type="SUPFAM" id="SSF57667">
    <property type="entry name" value="beta-beta-alpha zinc fingers"/>
    <property type="match status" value="1"/>
</dbReference>
<name>A0A803T1S6_ANOCA</name>
<evidence type="ECO:0000256" key="5">
    <source>
        <dbReference type="ARBA" id="ARBA00022771"/>
    </source>
</evidence>
<proteinExistence type="inferred from homology"/>
<protein>
    <recommendedName>
        <fullName evidence="9">Zinc finger double-stranded RNA binding domain-containing protein</fullName>
    </recommendedName>
</protein>
<keyword evidence="11" id="KW-1185">Reference proteome</keyword>
<keyword evidence="7" id="KW-0067">ATP-binding</keyword>
<dbReference type="GO" id="GO:0016740">
    <property type="term" value="F:transferase activity"/>
    <property type="evidence" value="ECO:0007669"/>
    <property type="project" value="UniProtKB-KW"/>
</dbReference>
<evidence type="ECO:0000256" key="6">
    <source>
        <dbReference type="ARBA" id="ARBA00022833"/>
    </source>
</evidence>
<dbReference type="GO" id="GO:0008270">
    <property type="term" value="F:zinc ion binding"/>
    <property type="evidence" value="ECO:0007669"/>
    <property type="project" value="UniProtKB-KW"/>
</dbReference>
<dbReference type="GeneTree" id="ENSGT00390000015214"/>
<reference evidence="10" key="2">
    <citation type="submission" date="2025-08" db="UniProtKB">
        <authorList>
            <consortium name="Ensembl"/>
        </authorList>
    </citation>
    <scope>IDENTIFICATION</scope>
</reference>
<keyword evidence="3" id="KW-0479">Metal-binding</keyword>
<feature type="compositionally biased region" description="Polar residues" evidence="8">
    <location>
        <begin position="334"/>
        <end position="349"/>
    </location>
</feature>
<feature type="region of interest" description="Disordered" evidence="8">
    <location>
        <begin position="330"/>
        <end position="365"/>
    </location>
</feature>
<dbReference type="Pfam" id="PF01715">
    <property type="entry name" value="IPPT"/>
    <property type="match status" value="1"/>
</dbReference>
<dbReference type="InterPro" id="IPR022755">
    <property type="entry name" value="Znf_C2H2_jaz"/>
</dbReference>
<keyword evidence="2" id="KW-0808">Transferase</keyword>
<evidence type="ECO:0000256" key="7">
    <source>
        <dbReference type="ARBA" id="ARBA00022840"/>
    </source>
</evidence>
<dbReference type="Pfam" id="PF12171">
    <property type="entry name" value="zf-C2H2_jaz"/>
    <property type="match status" value="1"/>
</dbReference>
<dbReference type="PANTHER" id="PTHR11088">
    <property type="entry name" value="TRNA DIMETHYLALLYLTRANSFERASE"/>
    <property type="match status" value="1"/>
</dbReference>
<dbReference type="GO" id="GO:0005524">
    <property type="term" value="F:ATP binding"/>
    <property type="evidence" value="ECO:0007669"/>
    <property type="project" value="UniProtKB-KW"/>
</dbReference>
<sequence length="365" mass="41551">MHILIGMCHFCRCIRVWTLSPTKPLLRSNSFAGTTCSALWTPWSPTTPSWTSGTRPPPSLKISLLPGRSRLWLAGPIITSSLCSGRSSSTQRSLQIFEETGIPHSELLRQQHEEEGGGPLGGPLKYPNPCIFWLHAEQAVLEERLEQRVEAMLQAGLLEELRSFHWRHNQQKVAENRQDYQHGIFQSIGFKEFHQFLLTEGQCPEEESQQLLEKGIEALKIVTKRYARRQNKWVRNRFLRRPGPNVPPVYGLDVSDLSKWEEKVLEPAVGIVESFLQGRTPAAEPIKVPRDPLEEDKRSCHPCEACQRVIIGDREWKAHLKSKSHHFHLKKLRQQSSASPKTSLDNGTKWTEEEEEAGIGTPELA</sequence>
<dbReference type="InterPro" id="IPR036236">
    <property type="entry name" value="Znf_C2H2_sf"/>
</dbReference>
<evidence type="ECO:0000313" key="10">
    <source>
        <dbReference type="Ensembl" id="ENSACAP00000029166.1"/>
    </source>
</evidence>
<evidence type="ECO:0000256" key="4">
    <source>
        <dbReference type="ARBA" id="ARBA00022741"/>
    </source>
</evidence>
<dbReference type="Bgee" id="ENSACAG00000002280">
    <property type="expression patterns" value="Expressed in lung and 12 other cell types or tissues"/>
</dbReference>
<keyword evidence="4" id="KW-0547">Nucleotide-binding</keyword>
<dbReference type="InterPro" id="IPR039657">
    <property type="entry name" value="Dimethylallyltransferase"/>
</dbReference>
<reference evidence="10" key="1">
    <citation type="submission" date="2009-12" db="EMBL/GenBank/DDBJ databases">
        <title>The Genome Sequence of Anolis carolinensis (Green Anole Lizard).</title>
        <authorList>
            <consortium name="The Genome Sequencing Platform"/>
            <person name="Di Palma F."/>
            <person name="Alfoldi J."/>
            <person name="Heiman D."/>
            <person name="Young S."/>
            <person name="Grabherr M."/>
            <person name="Johnson J."/>
            <person name="Lander E.S."/>
            <person name="Lindblad-Toh K."/>
        </authorList>
    </citation>
    <scope>NUCLEOTIDE SEQUENCE [LARGE SCALE GENOMIC DNA]</scope>
    <source>
        <strain evidence="10">JBL SC #1</strain>
    </source>
</reference>